<sequence length="207" mass="22537">MIKNITLSTMTTMALFAIIGCGGSGVSSDNAKTGTGYYIDSAVEGVEYTCGNQTGITDKDGKFAFEEGKGCSFSLAGITLRKVKADKLANGQEVFEDNLTVAKLLQSIDADGNPDNGIQITDEVAKALKKSLEEEDCKGKFPQGDKLTEVVANVGHDVEHVSGDLRTDEEVREHWNRTHAEHEDQNHTHAEDNIEHSEKDDDSENHH</sequence>
<reference evidence="2" key="1">
    <citation type="submission" date="2016-10" db="EMBL/GenBank/DDBJ databases">
        <authorList>
            <person name="de Groot N.N."/>
        </authorList>
    </citation>
    <scope>NUCLEOTIDE SEQUENCE</scope>
</reference>
<feature type="region of interest" description="Disordered" evidence="1">
    <location>
        <begin position="178"/>
        <end position="207"/>
    </location>
</feature>
<evidence type="ECO:0000313" key="2">
    <source>
        <dbReference type="EMBL" id="SFV90202.1"/>
    </source>
</evidence>
<proteinExistence type="predicted"/>
<dbReference type="EMBL" id="FPIB01000011">
    <property type="protein sequence ID" value="SFV90202.1"/>
    <property type="molecule type" value="Genomic_DNA"/>
</dbReference>
<name>A0A1W1E8C4_9ZZZZ</name>
<dbReference type="AlphaFoldDB" id="A0A1W1E8C4"/>
<gene>
    <name evidence="2" type="ORF">MNB_SV-4-285</name>
</gene>
<accession>A0A1W1E8C4</accession>
<dbReference type="PROSITE" id="PS51257">
    <property type="entry name" value="PROKAR_LIPOPROTEIN"/>
    <property type="match status" value="1"/>
</dbReference>
<protein>
    <submittedName>
        <fullName evidence="2">Autotransporter adhesin</fullName>
    </submittedName>
</protein>
<organism evidence="2">
    <name type="scientific">hydrothermal vent metagenome</name>
    <dbReference type="NCBI Taxonomy" id="652676"/>
    <lineage>
        <taxon>unclassified sequences</taxon>
        <taxon>metagenomes</taxon>
        <taxon>ecological metagenomes</taxon>
    </lineage>
</organism>
<evidence type="ECO:0000256" key="1">
    <source>
        <dbReference type="SAM" id="MobiDB-lite"/>
    </source>
</evidence>